<dbReference type="PROSITE" id="PS50111">
    <property type="entry name" value="CHEMOTAXIS_TRANSDUC_2"/>
    <property type="match status" value="1"/>
</dbReference>
<dbReference type="PROSITE" id="PS50885">
    <property type="entry name" value="HAMP"/>
    <property type="match status" value="3"/>
</dbReference>
<dbReference type="InterPro" id="IPR003660">
    <property type="entry name" value="HAMP_dom"/>
</dbReference>
<dbReference type="InterPro" id="IPR004090">
    <property type="entry name" value="Chemotax_Me-accpt_rcpt"/>
</dbReference>
<dbReference type="CDD" id="cd11386">
    <property type="entry name" value="MCP_signal"/>
    <property type="match status" value="1"/>
</dbReference>
<evidence type="ECO:0000256" key="4">
    <source>
        <dbReference type="PROSITE-ProRule" id="PRU00284"/>
    </source>
</evidence>
<dbReference type="InterPro" id="IPR051310">
    <property type="entry name" value="MCP_chemotaxis"/>
</dbReference>
<evidence type="ECO:0000256" key="5">
    <source>
        <dbReference type="SAM" id="MobiDB-lite"/>
    </source>
</evidence>
<evidence type="ECO:0000256" key="6">
    <source>
        <dbReference type="SAM" id="Phobius"/>
    </source>
</evidence>
<feature type="region of interest" description="Disordered" evidence="5">
    <location>
        <begin position="754"/>
        <end position="792"/>
    </location>
</feature>
<evidence type="ECO:0000259" key="8">
    <source>
        <dbReference type="PROSITE" id="PS50885"/>
    </source>
</evidence>
<protein>
    <submittedName>
        <fullName evidence="9">HAMP domain-containing protein</fullName>
    </submittedName>
</protein>
<dbReference type="InterPro" id="IPR004089">
    <property type="entry name" value="MCPsignal_dom"/>
</dbReference>
<evidence type="ECO:0000313" key="9">
    <source>
        <dbReference type="EMBL" id="MTW03970.1"/>
    </source>
</evidence>
<dbReference type="Pfam" id="PF00015">
    <property type="entry name" value="MCPsignal"/>
    <property type="match status" value="1"/>
</dbReference>
<feature type="compositionally biased region" description="Low complexity" evidence="5">
    <location>
        <begin position="527"/>
        <end position="546"/>
    </location>
</feature>
<dbReference type="InterPro" id="IPR047347">
    <property type="entry name" value="YvaQ-like_sensor"/>
</dbReference>
<evidence type="ECO:0000313" key="10">
    <source>
        <dbReference type="Proteomes" id="UP000484015"/>
    </source>
</evidence>
<keyword evidence="6" id="KW-0472">Membrane</keyword>
<evidence type="ECO:0000256" key="3">
    <source>
        <dbReference type="ARBA" id="ARBA00029447"/>
    </source>
</evidence>
<feature type="compositionally biased region" description="Polar residues" evidence="5">
    <location>
        <begin position="547"/>
        <end position="560"/>
    </location>
</feature>
<feature type="domain" description="HAMP" evidence="8">
    <location>
        <begin position="454"/>
        <end position="506"/>
    </location>
</feature>
<evidence type="ECO:0000256" key="2">
    <source>
        <dbReference type="ARBA" id="ARBA00022500"/>
    </source>
</evidence>
<dbReference type="SMART" id="SM00283">
    <property type="entry name" value="MA"/>
    <property type="match status" value="1"/>
</dbReference>
<dbReference type="GO" id="GO:0004888">
    <property type="term" value="F:transmembrane signaling receptor activity"/>
    <property type="evidence" value="ECO:0007669"/>
    <property type="project" value="InterPro"/>
</dbReference>
<dbReference type="GO" id="GO:0007165">
    <property type="term" value="P:signal transduction"/>
    <property type="evidence" value="ECO:0007669"/>
    <property type="project" value="UniProtKB-KW"/>
</dbReference>
<dbReference type="GO" id="GO:0006935">
    <property type="term" value="P:chemotaxis"/>
    <property type="evidence" value="ECO:0007669"/>
    <property type="project" value="UniProtKB-KW"/>
</dbReference>
<dbReference type="Proteomes" id="UP000484015">
    <property type="component" value="Unassembled WGS sequence"/>
</dbReference>
<dbReference type="Gene3D" id="1.10.287.950">
    <property type="entry name" value="Methyl-accepting chemotaxis protein"/>
    <property type="match status" value="1"/>
</dbReference>
<comment type="similarity">
    <text evidence="3">Belongs to the methyl-accepting chemotaxis (MCP) protein family.</text>
</comment>
<organism evidence="9 10">
    <name type="scientific">Pseudoduganella ginsengisoli</name>
    <dbReference type="NCBI Taxonomy" id="1462440"/>
    <lineage>
        <taxon>Bacteria</taxon>
        <taxon>Pseudomonadati</taxon>
        <taxon>Pseudomonadota</taxon>
        <taxon>Betaproteobacteria</taxon>
        <taxon>Burkholderiales</taxon>
        <taxon>Oxalobacteraceae</taxon>
        <taxon>Telluria group</taxon>
        <taxon>Pseudoduganella</taxon>
    </lineage>
</organism>
<evidence type="ECO:0000259" key="7">
    <source>
        <dbReference type="PROSITE" id="PS50111"/>
    </source>
</evidence>
<comment type="caution">
    <text evidence="9">The sequence shown here is derived from an EMBL/GenBank/DDBJ whole genome shotgun (WGS) entry which is preliminary data.</text>
</comment>
<keyword evidence="2" id="KW-0145">Chemotaxis</keyword>
<gene>
    <name evidence="9" type="ORF">GM668_17970</name>
</gene>
<keyword evidence="6" id="KW-1133">Transmembrane helix</keyword>
<comment type="subcellular location">
    <subcellularLocation>
        <location evidence="1">Membrane</location>
    </subcellularLocation>
</comment>
<keyword evidence="4" id="KW-0807">Transducer</keyword>
<dbReference type="AlphaFoldDB" id="A0A6L6Q2T7"/>
<dbReference type="EMBL" id="WNLA01000012">
    <property type="protein sequence ID" value="MTW03970.1"/>
    <property type="molecule type" value="Genomic_DNA"/>
</dbReference>
<dbReference type="Pfam" id="PF00672">
    <property type="entry name" value="HAMP"/>
    <property type="match status" value="1"/>
</dbReference>
<keyword evidence="6" id="KW-0812">Transmembrane</keyword>
<sequence>MPSRHSSSRVVFNRDTTMLKNLKIAARLGLGFGSVVVLLLILAVVSVQRLGSVNDQTRLILDDRYVKYVLVQEIVKNSLDNARQFRNMLIANSEAEAEKAHKAAEVNRGEMAEQLGKLQKMVTIERGRQLLKDVNDKRALVDPKYEQFYDLAKRDRKAATDYLRGELVPANEAFWAALEALAQFQSELMDKAGGEAKETYESTRTLVITVAAVAVLIAIAIAALITVAITGPLRSAVDVARRLEAGDVSMQVEKGGRDETGQLLNAMGSMVVKLNRVVEGQKMAVTAANRGDFSARIDVAGLQGFQKDLGDGLNQLMTTTGASVADVVRVMSAVSEGDLTKSIDKPYEGAFDQLKTYTNSTIGKLNLVIDDVGRVMGAISEGDLSQTISREYEGAYGNLKTYANSTVTKLNIVIEGQRRVVEAANRGDFTSRIDTSGLKGFQKELGDGMNQLMSTTGASIDDVVRVMGALAEGDLNKTIDKHYEGSFGELKSYANNTVARLLQVVTEVNQGAQALASASDEVSATAQSLSQASSEQAASVEETSASLEQMTSSISQNTDNAKITDGMASKAAQEAAEGGDAVNATATAMKQIAAKIGIIDDIAYQTNLLALNAAIEAARAGEHGKGFAVVAAEVRKLAERSQVAAAEIGEVASSSVELAERAGQLLGQMVPNIKRTSDLVQEISAASNEQASGVAQINAAVLQLSQTTQQNSASSEELAATAEEMSGQAEQLQRTMGFFKVDHGVLGMHGHVATLPARRANGPRAPLRRSSDSGHARMSATPDVDETQFARY</sequence>
<dbReference type="PANTHER" id="PTHR43531">
    <property type="entry name" value="PROTEIN ICFG"/>
    <property type="match status" value="1"/>
</dbReference>
<dbReference type="OrthoDB" id="9806477at2"/>
<dbReference type="SUPFAM" id="SSF58104">
    <property type="entry name" value="Methyl-accepting chemotaxis protein (MCP) signaling domain"/>
    <property type="match status" value="1"/>
</dbReference>
<dbReference type="GO" id="GO:0005886">
    <property type="term" value="C:plasma membrane"/>
    <property type="evidence" value="ECO:0007669"/>
    <property type="project" value="TreeGrafter"/>
</dbReference>
<feature type="domain" description="HAMP" evidence="8">
    <location>
        <begin position="318"/>
        <end position="370"/>
    </location>
</feature>
<feature type="domain" description="Methyl-accepting transducer" evidence="7">
    <location>
        <begin position="511"/>
        <end position="726"/>
    </location>
</feature>
<proteinExistence type="inferred from homology"/>
<dbReference type="PRINTS" id="PR00260">
    <property type="entry name" value="CHEMTRNSDUCR"/>
</dbReference>
<dbReference type="SUPFAM" id="SSF158472">
    <property type="entry name" value="HAMP domain-like"/>
    <property type="match status" value="1"/>
</dbReference>
<feature type="transmembrane region" description="Helical" evidence="6">
    <location>
        <begin position="206"/>
        <end position="229"/>
    </location>
</feature>
<dbReference type="Gene3D" id="1.20.120.1530">
    <property type="match status" value="2"/>
</dbReference>
<dbReference type="Pfam" id="PF12729">
    <property type="entry name" value="4HB_MCP_1"/>
    <property type="match status" value="1"/>
</dbReference>
<dbReference type="PANTHER" id="PTHR43531:SF11">
    <property type="entry name" value="METHYL-ACCEPTING CHEMOTAXIS PROTEIN 3"/>
    <property type="match status" value="1"/>
</dbReference>
<dbReference type="FunFam" id="1.10.287.950:FF:000001">
    <property type="entry name" value="Methyl-accepting chemotaxis sensory transducer"/>
    <property type="match status" value="1"/>
</dbReference>
<dbReference type="InterPro" id="IPR024478">
    <property type="entry name" value="HlyB_4HB_MCP"/>
</dbReference>
<feature type="domain" description="HAMP" evidence="8">
    <location>
        <begin position="227"/>
        <end position="279"/>
    </location>
</feature>
<feature type="region of interest" description="Disordered" evidence="5">
    <location>
        <begin position="527"/>
        <end position="560"/>
    </location>
</feature>
<dbReference type="CDD" id="cd19411">
    <property type="entry name" value="MCP2201-like_sensor"/>
    <property type="match status" value="1"/>
</dbReference>
<name>A0A6L6Q2T7_9BURK</name>
<keyword evidence="10" id="KW-1185">Reference proteome</keyword>
<accession>A0A6L6Q2T7</accession>
<dbReference type="CDD" id="cd06225">
    <property type="entry name" value="HAMP"/>
    <property type="match status" value="1"/>
</dbReference>
<dbReference type="SMART" id="SM00304">
    <property type="entry name" value="HAMP"/>
    <property type="match status" value="3"/>
</dbReference>
<feature type="transmembrane region" description="Helical" evidence="6">
    <location>
        <begin position="24"/>
        <end position="45"/>
    </location>
</feature>
<dbReference type="Pfam" id="PF18947">
    <property type="entry name" value="HAMP_2"/>
    <property type="match status" value="2"/>
</dbReference>
<reference evidence="9 10" key="1">
    <citation type="submission" date="2019-11" db="EMBL/GenBank/DDBJ databases">
        <title>Type strains purchased from KCTC, JCM and DSMZ.</title>
        <authorList>
            <person name="Lu H."/>
        </authorList>
    </citation>
    <scope>NUCLEOTIDE SEQUENCE [LARGE SCALE GENOMIC DNA]</scope>
    <source>
        <strain evidence="9 10">KCTC 42409</strain>
    </source>
</reference>
<evidence type="ECO:0000256" key="1">
    <source>
        <dbReference type="ARBA" id="ARBA00004370"/>
    </source>
</evidence>